<dbReference type="EMBL" id="OX451740">
    <property type="protein sequence ID" value="CAI8613174.1"/>
    <property type="molecule type" value="Genomic_DNA"/>
</dbReference>
<dbReference type="Proteomes" id="UP001157006">
    <property type="component" value="Chromosome 5"/>
</dbReference>
<accession>A0AAV1ASL0</accession>
<evidence type="ECO:0000259" key="1">
    <source>
        <dbReference type="Pfam" id="PF24924"/>
    </source>
</evidence>
<organism evidence="2 3">
    <name type="scientific">Vicia faba</name>
    <name type="common">Broad bean</name>
    <name type="synonym">Faba vulgaris</name>
    <dbReference type="NCBI Taxonomy" id="3906"/>
    <lineage>
        <taxon>Eukaryota</taxon>
        <taxon>Viridiplantae</taxon>
        <taxon>Streptophyta</taxon>
        <taxon>Embryophyta</taxon>
        <taxon>Tracheophyta</taxon>
        <taxon>Spermatophyta</taxon>
        <taxon>Magnoliopsida</taxon>
        <taxon>eudicotyledons</taxon>
        <taxon>Gunneridae</taxon>
        <taxon>Pentapetalae</taxon>
        <taxon>rosids</taxon>
        <taxon>fabids</taxon>
        <taxon>Fabales</taxon>
        <taxon>Fabaceae</taxon>
        <taxon>Papilionoideae</taxon>
        <taxon>50 kb inversion clade</taxon>
        <taxon>NPAAA clade</taxon>
        <taxon>Hologalegina</taxon>
        <taxon>IRL clade</taxon>
        <taxon>Fabeae</taxon>
        <taxon>Vicia</taxon>
    </lineage>
</organism>
<sequence length="410" mass="47815">MESLRRKTIQVNLVRIPSQLKELISKIPENSPFTERHGRLLNLVNSNIEEDMVKVLFQFFDPLHHCFTFPDYQLVPTLEEFSQLLRIPILHQLPYNSTEIEPKAEDVAQALHLQPSDIKGHWETRSGVKGFLAKFLFEKAQECWNSLDLQAFEEIVALLIYGLVLFLNPDQLIDVNAVKIFISRNLVPTLLRDILHSFHTRTMRKRGVLMCCTPLLARENVIIIDRCGEFPNVPLLGIRGGITYNPCLALRQFGYARRDGPHDMLIPDLVFDFDNDAQGLRQRFIRAWRMPNKVDSKTLGHKNSIPLEPYLKWVRTRAQSLMMPYPYILPMIKEPVMEGEVPYTLLHPDMPTSLEDLQRSWIQLKGERNTFEAQFYASEKKVIELTRRLHEEQTLNTYIALKRMRNVFLP</sequence>
<protein>
    <recommendedName>
        <fullName evidence="1">DUF7745 domain-containing protein</fullName>
    </recommendedName>
</protein>
<gene>
    <name evidence="2" type="ORF">VFH_V068960</name>
</gene>
<dbReference type="InterPro" id="IPR056647">
    <property type="entry name" value="DUF7745"/>
</dbReference>
<keyword evidence="3" id="KW-1185">Reference proteome</keyword>
<reference evidence="2 3" key="1">
    <citation type="submission" date="2023-01" db="EMBL/GenBank/DDBJ databases">
        <authorList>
            <person name="Kreplak J."/>
        </authorList>
    </citation>
    <scope>NUCLEOTIDE SEQUENCE [LARGE SCALE GENOMIC DNA]</scope>
</reference>
<dbReference type="AlphaFoldDB" id="A0AAV1ASL0"/>
<dbReference type="PANTHER" id="PTHR48154">
    <property type="entry name" value="PROTEIN, PUTATIVE-RELATED"/>
    <property type="match status" value="1"/>
</dbReference>
<feature type="domain" description="DUF7745" evidence="1">
    <location>
        <begin position="219"/>
        <end position="319"/>
    </location>
</feature>
<dbReference type="Pfam" id="PF24924">
    <property type="entry name" value="DUF7745"/>
    <property type="match status" value="2"/>
</dbReference>
<name>A0AAV1ASL0_VICFA</name>
<feature type="domain" description="DUF7745" evidence="1">
    <location>
        <begin position="20"/>
        <end position="216"/>
    </location>
</feature>
<evidence type="ECO:0000313" key="2">
    <source>
        <dbReference type="EMBL" id="CAI8613174.1"/>
    </source>
</evidence>
<proteinExistence type="predicted"/>
<dbReference type="PANTHER" id="PTHR48154:SF1">
    <property type="entry name" value="PROTEIN, PUTATIVE-RELATED"/>
    <property type="match status" value="1"/>
</dbReference>
<evidence type="ECO:0000313" key="3">
    <source>
        <dbReference type="Proteomes" id="UP001157006"/>
    </source>
</evidence>